<feature type="non-terminal residue" evidence="9">
    <location>
        <position position="1514"/>
    </location>
</feature>
<dbReference type="Pfam" id="PF00270">
    <property type="entry name" value="DEAD"/>
    <property type="match status" value="1"/>
</dbReference>
<dbReference type="STRING" id="225359.A0A2S4Q2F2"/>
<feature type="region of interest" description="Disordered" evidence="5">
    <location>
        <begin position="1"/>
        <end position="72"/>
    </location>
</feature>
<dbReference type="SUPFAM" id="SSF52540">
    <property type="entry name" value="P-loop containing nucleoside triphosphate hydrolases"/>
    <property type="match status" value="1"/>
</dbReference>
<keyword evidence="3" id="KW-0347">Helicase</keyword>
<dbReference type="Pfam" id="PF00271">
    <property type="entry name" value="Helicase_C"/>
    <property type="match status" value="1"/>
</dbReference>
<evidence type="ECO:0000256" key="4">
    <source>
        <dbReference type="ARBA" id="ARBA00022840"/>
    </source>
</evidence>
<dbReference type="Gene3D" id="3.40.50.300">
    <property type="entry name" value="P-loop containing nucleotide triphosphate hydrolases"/>
    <property type="match status" value="2"/>
</dbReference>
<comment type="caution">
    <text evidence="9">The sequence shown here is derived from an EMBL/GenBank/DDBJ whole genome shotgun (WGS) entry which is preliminary data.</text>
</comment>
<dbReference type="FunFam" id="3.40.50.300:FF:001214">
    <property type="entry name" value="DExH-box ATP-dependent RNA helicase"/>
    <property type="match status" value="1"/>
</dbReference>
<proteinExistence type="predicted"/>
<organism evidence="9 10">
    <name type="scientific">Erysiphe pulchra</name>
    <dbReference type="NCBI Taxonomy" id="225359"/>
    <lineage>
        <taxon>Eukaryota</taxon>
        <taxon>Fungi</taxon>
        <taxon>Dikarya</taxon>
        <taxon>Ascomycota</taxon>
        <taxon>Pezizomycotina</taxon>
        <taxon>Leotiomycetes</taxon>
        <taxon>Erysiphales</taxon>
        <taxon>Erysiphaceae</taxon>
        <taxon>Erysiphe</taxon>
    </lineage>
</organism>
<dbReference type="GO" id="GO:0016787">
    <property type="term" value="F:hydrolase activity"/>
    <property type="evidence" value="ECO:0007669"/>
    <property type="project" value="UniProtKB-KW"/>
</dbReference>
<dbReference type="InterPro" id="IPR016135">
    <property type="entry name" value="UBQ-conjugating_enzyme/RWD"/>
</dbReference>
<dbReference type="GO" id="GO:0004386">
    <property type="term" value="F:helicase activity"/>
    <property type="evidence" value="ECO:0007669"/>
    <property type="project" value="UniProtKB-KW"/>
</dbReference>
<feature type="domain" description="Helicase ATP-binding" evidence="7">
    <location>
        <begin position="611"/>
        <end position="786"/>
    </location>
</feature>
<dbReference type="OrthoDB" id="5600252at2759"/>
<name>A0A2S4Q2F2_9PEZI</name>
<dbReference type="GO" id="GO:1990904">
    <property type="term" value="C:ribonucleoprotein complex"/>
    <property type="evidence" value="ECO:0007669"/>
    <property type="project" value="UniProtKB-ARBA"/>
</dbReference>
<dbReference type="Pfam" id="PF07717">
    <property type="entry name" value="OB_NTP_bind"/>
    <property type="match status" value="1"/>
</dbReference>
<dbReference type="SMART" id="SM00490">
    <property type="entry name" value="HELICc"/>
    <property type="match status" value="1"/>
</dbReference>
<evidence type="ECO:0000259" key="6">
    <source>
        <dbReference type="PROSITE" id="PS50908"/>
    </source>
</evidence>
<dbReference type="GO" id="GO:0003723">
    <property type="term" value="F:RNA binding"/>
    <property type="evidence" value="ECO:0007669"/>
    <property type="project" value="TreeGrafter"/>
</dbReference>
<sequence>MGKKGGRHSNAKSHAVGDVKVNKIPQGPSDDSFIVFSNSKKDTKPNKNNASANSSATQDPDSLIGDAPKRPDVKKLIGGASWTGKLPVNMLSEHCQKQKWEKPEYTMASHDLRGYSSMVILKARNPKTKELEVLPPFKLPPTHKNLAIKPSPLEARHFAATYGLFRVCSMRNIHMMLPPDFRDLWKGEFESLKKEDKKQGRSWMYEADPFAVLREHNEAKVAADMKRAEQEKARENALSTRATPAAFTRSTANSDFKVNHVPRVWVEAPTIEMGKRTRSKIEDLVRKYTSWNPNGIKLSELQQNAIINEFKQLGFRQSHIEEAVQECKDREESLEWLLIHVPEDDLPGWALPEGYMAGVSMASSDLKKEGAIKRLAEAGYSLDLCKQVFDKEADEALAAEYLQNILISNTHSSINARPESSEEKNMASEAIWEEEMSSLYSVLGDRYTRLDKDLCQILLEPEKNVPCTKVVMRLRKSQFYPLELPIITIHADLPAYIRLSITKQTLIYVMENLLGEQMLYFIIDWVEQNFCRIMERPGKLREISTAASATGETPPVKHRLHQAVRNPKALDSTPNARSRNDWIQRQAHPKFQSQLQQRMALPAWKMKQTILDSVSSYQVTIISGETGSGKSTQCAQFLLDDRYDKKLGECTNIICTQPRRISAIGLADRVSEERFSVVGDEVGYIIRGESKVSQKTKIRFVTTGVLLRKLQTSGGSLDDVTASIADVSHIIIDEVHERSLDTDFLLVLLRDVMMKRKDLKVILMSATLDAGIFEDYFQKLGKVGRVEISGRTYPVEDYYLDDIIRLMRLDNRTEMGNREEKGNEPSDAEVNVGGIISDLPMRINYDLIIELVKEIDAELSSLKQNYGILIFMPGVFEINKALDYLRCIPNLHALPLHASLQSTEQRKVFPHAPSGKRKVIVSTNVAETSITIDDIVAVIDTGRVKETSYDSKNQVQKLQEIWASRAACKQRRGRAGRVRAGKCYKVYTRNVEMNKMPERPEPEIRRVPLEQLCLSVRAMGIREVNKFLANALTPPDNSAVDGAMNLLRRVGALDGDQLTALGLHLSMIPVDLRCGKLMVYGTMFGCLDASVTIAAILTTKSPFTSPPHEKKEEVALIRVKFAQGHGDLIADLRAFEEWFRMTNDRSIRQQEIRNWCFENFLSYQNLSDISSNKTQLLISLRELSFIPPFSNGDKVMSYLNRHNSNISLIRSLCAGAFNPQVVRISFPEQKFAASYSGTVALDHEAKTIKYFNEENGRVFIHPSSTLFKAQSFPGNSNYLAYFRKLATSKVFIRDLTPFNIYSALLFSGPITLNTTKFSRGGGRGIIVDGWLFLKGWARIGVLISRLRHMLDDFLARKIDHPELFSSLSSQDNSLSADANEVIDILVESVNTNLYIHDLVHAVFKRMKAVVQVDDSVCKRFALLRYLLKDDTAADDEEAAVDNEDDYWGDVDKALAELVHTMKTDRKRYEEVLDTVYKGDLEKFTMKSIDFPNSGRKRKWNDGELDTPNIRGSPT</sequence>
<keyword evidence="4" id="KW-0067">ATP-binding</keyword>
<dbReference type="Pfam" id="PF05773">
    <property type="entry name" value="RWD"/>
    <property type="match status" value="1"/>
</dbReference>
<dbReference type="CDD" id="cd23827">
    <property type="entry name" value="RWD_YLR419W-like"/>
    <property type="match status" value="1"/>
</dbReference>
<dbReference type="CDD" id="cd17917">
    <property type="entry name" value="DEXHc_RHA-like"/>
    <property type="match status" value="1"/>
</dbReference>
<dbReference type="InterPro" id="IPR006575">
    <property type="entry name" value="RWD_dom"/>
</dbReference>
<dbReference type="InterPro" id="IPR059023">
    <property type="entry name" value="RNA_hel_CTD"/>
</dbReference>
<dbReference type="InterPro" id="IPR011545">
    <property type="entry name" value="DEAD/DEAH_box_helicase_dom"/>
</dbReference>
<dbReference type="Proteomes" id="UP000237438">
    <property type="component" value="Unassembled WGS sequence"/>
</dbReference>
<keyword evidence="2" id="KW-0378">Hydrolase</keyword>
<dbReference type="InterPro" id="IPR007502">
    <property type="entry name" value="Helicase-assoc_dom"/>
</dbReference>
<dbReference type="GO" id="GO:0005524">
    <property type="term" value="F:ATP binding"/>
    <property type="evidence" value="ECO:0007669"/>
    <property type="project" value="UniProtKB-KW"/>
</dbReference>
<dbReference type="InterPro" id="IPR027417">
    <property type="entry name" value="P-loop_NTPase"/>
</dbReference>
<dbReference type="PANTHER" id="PTHR18934:SF267">
    <property type="entry name" value="ATP-DEPENDENT RNA HELICASE YLR419W-RELATED"/>
    <property type="match status" value="1"/>
</dbReference>
<dbReference type="FunFam" id="1.20.120.1080:FF:000002">
    <property type="entry name" value="Putative ATP-dependent RNA helicase DHX36"/>
    <property type="match status" value="1"/>
</dbReference>
<dbReference type="SUPFAM" id="SSF46934">
    <property type="entry name" value="UBA-like"/>
    <property type="match status" value="1"/>
</dbReference>
<dbReference type="PROSITE" id="PS50908">
    <property type="entry name" value="RWD"/>
    <property type="match status" value="1"/>
</dbReference>
<dbReference type="Gene3D" id="1.20.120.1080">
    <property type="match status" value="1"/>
</dbReference>
<accession>A0A2S4Q2F2</accession>
<evidence type="ECO:0000256" key="3">
    <source>
        <dbReference type="ARBA" id="ARBA00022806"/>
    </source>
</evidence>
<dbReference type="InterPro" id="IPR011709">
    <property type="entry name" value="DEAD-box_helicase_OB_fold"/>
</dbReference>
<keyword evidence="1" id="KW-0547">Nucleotide-binding</keyword>
<dbReference type="SMART" id="SM00847">
    <property type="entry name" value="HA2"/>
    <property type="match status" value="1"/>
</dbReference>
<dbReference type="SUPFAM" id="SSF54495">
    <property type="entry name" value="UBC-like"/>
    <property type="match status" value="1"/>
</dbReference>
<dbReference type="InterPro" id="IPR001650">
    <property type="entry name" value="Helicase_C-like"/>
</dbReference>
<evidence type="ECO:0000256" key="5">
    <source>
        <dbReference type="SAM" id="MobiDB-lite"/>
    </source>
</evidence>
<evidence type="ECO:0000313" key="9">
    <source>
        <dbReference type="EMBL" id="POS88441.1"/>
    </source>
</evidence>
<dbReference type="InterPro" id="IPR009060">
    <property type="entry name" value="UBA-like_sf"/>
</dbReference>
<evidence type="ECO:0000313" key="10">
    <source>
        <dbReference type="Proteomes" id="UP000237438"/>
    </source>
</evidence>
<feature type="region of interest" description="Disordered" evidence="5">
    <location>
        <begin position="1489"/>
        <end position="1514"/>
    </location>
</feature>
<dbReference type="EMBL" id="PEDP01000002">
    <property type="protein sequence ID" value="POS88441.1"/>
    <property type="molecule type" value="Genomic_DNA"/>
</dbReference>
<feature type="domain" description="Helicase C-terminal" evidence="8">
    <location>
        <begin position="854"/>
        <end position="1020"/>
    </location>
</feature>
<feature type="compositionally biased region" description="Basic residues" evidence="5">
    <location>
        <begin position="1"/>
        <end position="11"/>
    </location>
</feature>
<evidence type="ECO:0000259" key="8">
    <source>
        <dbReference type="PROSITE" id="PS51194"/>
    </source>
</evidence>
<dbReference type="InterPro" id="IPR014001">
    <property type="entry name" value="Helicase_ATP-bd"/>
</dbReference>
<dbReference type="InterPro" id="IPR056328">
    <property type="entry name" value="DSRM_DHX29"/>
</dbReference>
<dbReference type="SMART" id="SM00487">
    <property type="entry name" value="DEXDc"/>
    <property type="match status" value="1"/>
</dbReference>
<dbReference type="Gene3D" id="3.10.110.10">
    <property type="entry name" value="Ubiquitin Conjugating Enzyme"/>
    <property type="match status" value="1"/>
</dbReference>
<dbReference type="PROSITE" id="PS00690">
    <property type="entry name" value="DEAH_ATP_HELICASE"/>
    <property type="match status" value="1"/>
</dbReference>
<dbReference type="InterPro" id="IPR002464">
    <property type="entry name" value="DNA/RNA_helicase_DEAH_CS"/>
</dbReference>
<evidence type="ECO:0008006" key="11">
    <source>
        <dbReference type="Google" id="ProtNLM"/>
    </source>
</evidence>
<dbReference type="FunFam" id="3.40.50.300:FF:000868">
    <property type="entry name" value="DEAD/DEAH box helicase, putative"/>
    <property type="match status" value="1"/>
</dbReference>
<dbReference type="PANTHER" id="PTHR18934">
    <property type="entry name" value="ATP-DEPENDENT RNA HELICASE"/>
    <property type="match status" value="1"/>
</dbReference>
<evidence type="ECO:0000256" key="2">
    <source>
        <dbReference type="ARBA" id="ARBA00022801"/>
    </source>
</evidence>
<reference evidence="9 10" key="1">
    <citation type="submission" date="2017-10" db="EMBL/GenBank/DDBJ databases">
        <title>Development of genomic resources for the powdery mildew, Erysiphe pulchra.</title>
        <authorList>
            <person name="Wadl P.A."/>
            <person name="Mack B.M."/>
            <person name="Moore G."/>
            <person name="Beltz S.B."/>
        </authorList>
    </citation>
    <scope>NUCLEOTIDE SEQUENCE [LARGE SCALE GENOMIC DNA]</scope>
    <source>
        <strain evidence="9">Cflorida</strain>
    </source>
</reference>
<feature type="domain" description="RWD" evidence="6">
    <location>
        <begin position="434"/>
        <end position="533"/>
    </location>
</feature>
<dbReference type="PROSITE" id="PS51192">
    <property type="entry name" value="HELICASE_ATP_BIND_1"/>
    <property type="match status" value="1"/>
</dbReference>
<evidence type="ECO:0000256" key="1">
    <source>
        <dbReference type="ARBA" id="ARBA00022741"/>
    </source>
</evidence>
<protein>
    <recommendedName>
        <fullName evidence="11">P-loop containing nucleoside triphosphate hydrolase</fullName>
    </recommendedName>
</protein>
<dbReference type="Pfam" id="PF24385">
    <property type="entry name" value="DSRM_DHX29"/>
    <property type="match status" value="1"/>
</dbReference>
<dbReference type="Pfam" id="PF21010">
    <property type="entry name" value="HA2_C"/>
    <property type="match status" value="1"/>
</dbReference>
<evidence type="ECO:0000259" key="7">
    <source>
        <dbReference type="PROSITE" id="PS51192"/>
    </source>
</evidence>
<dbReference type="PROSITE" id="PS51194">
    <property type="entry name" value="HELICASE_CTER"/>
    <property type="match status" value="1"/>
</dbReference>
<dbReference type="CDD" id="cd18791">
    <property type="entry name" value="SF2_C_RHA"/>
    <property type="match status" value="1"/>
</dbReference>
<keyword evidence="10" id="KW-1185">Reference proteome</keyword>
<dbReference type="Pfam" id="PF26026">
    <property type="entry name" value="RNA_hel_CTD"/>
    <property type="match status" value="1"/>
</dbReference>
<gene>
    <name evidence="9" type="ORF">EPUL_000034</name>
</gene>